<dbReference type="Proteomes" id="UP001334084">
    <property type="component" value="Chromosome 10"/>
</dbReference>
<accession>A0AAX4JFK6</accession>
<dbReference type="RefSeq" id="XP_065330826.1">
    <property type="nucleotide sequence ID" value="XM_065474754.1"/>
</dbReference>
<protein>
    <submittedName>
        <fullName evidence="1">Uncharacterized protein</fullName>
    </submittedName>
</protein>
<keyword evidence="2" id="KW-1185">Reference proteome</keyword>
<dbReference type="AlphaFoldDB" id="A0AAX4JFK6"/>
<evidence type="ECO:0000313" key="2">
    <source>
        <dbReference type="Proteomes" id="UP001334084"/>
    </source>
</evidence>
<reference evidence="1" key="1">
    <citation type="journal article" date="2024" name="BMC Genomics">
        <title>Functional annotation of a divergent genome using sequence and structure-based similarity.</title>
        <authorList>
            <person name="Svedberg D."/>
            <person name="Winiger R.R."/>
            <person name="Berg A."/>
            <person name="Sharma H."/>
            <person name="Tellgren-Roth C."/>
            <person name="Debrunner-Vossbrinck B.A."/>
            <person name="Vossbrinck C.R."/>
            <person name="Barandun J."/>
        </authorList>
    </citation>
    <scope>NUCLEOTIDE SEQUENCE</scope>
    <source>
        <strain evidence="1">Illinois isolate</strain>
    </source>
</reference>
<organism evidence="1 2">
    <name type="scientific">Vairimorpha necatrix</name>
    <dbReference type="NCBI Taxonomy" id="6039"/>
    <lineage>
        <taxon>Eukaryota</taxon>
        <taxon>Fungi</taxon>
        <taxon>Fungi incertae sedis</taxon>
        <taxon>Microsporidia</taxon>
        <taxon>Nosematidae</taxon>
        <taxon>Vairimorpha</taxon>
    </lineage>
</organism>
<name>A0AAX4JFK6_9MICR</name>
<dbReference type="GeneID" id="90542515"/>
<evidence type="ECO:0000313" key="1">
    <source>
        <dbReference type="EMBL" id="WUR04681.1"/>
    </source>
</evidence>
<dbReference type="KEGG" id="vnx:VNE69_10033"/>
<sequence>MHAGHDQKTLKYNINNLSRKGEVYEVSFGQKEPVKQVIIPRKEVEQKITKDIFIKESVELEPEEMPNEVIYEEDLEANRSIFYRYIGKYFLCFRNFQHNQ</sequence>
<proteinExistence type="predicted"/>
<gene>
    <name evidence="1" type="ORF">VNE69_10033</name>
</gene>
<dbReference type="EMBL" id="CP142735">
    <property type="protein sequence ID" value="WUR04681.1"/>
    <property type="molecule type" value="Genomic_DNA"/>
</dbReference>